<feature type="region of interest" description="Disordered" evidence="9">
    <location>
        <begin position="262"/>
        <end position="282"/>
    </location>
</feature>
<gene>
    <name evidence="11" type="ORF">BGZ97_012185</name>
</gene>
<dbReference type="PANTHER" id="PTHR12924:SF0">
    <property type="entry name" value="TRANSLOCON-ASSOCIATED PROTEIN SUBUNIT ALPHA"/>
    <property type="match status" value="1"/>
</dbReference>
<keyword evidence="4" id="KW-0256">Endoplasmic reticulum</keyword>
<keyword evidence="2" id="KW-0812">Transmembrane</keyword>
<feature type="region of interest" description="Disordered" evidence="9">
    <location>
        <begin position="295"/>
        <end position="316"/>
    </location>
</feature>
<feature type="chain" id="PRO_5040229723" evidence="10">
    <location>
        <begin position="24"/>
        <end position="345"/>
    </location>
</feature>
<evidence type="ECO:0000256" key="9">
    <source>
        <dbReference type="SAM" id="MobiDB-lite"/>
    </source>
</evidence>
<keyword evidence="5" id="KW-1133">Transmembrane helix</keyword>
<evidence type="ECO:0000256" key="1">
    <source>
        <dbReference type="ARBA" id="ARBA00004115"/>
    </source>
</evidence>
<dbReference type="InterPro" id="IPR005595">
    <property type="entry name" value="TRAP_alpha"/>
</dbReference>
<evidence type="ECO:0000256" key="8">
    <source>
        <dbReference type="ARBA" id="ARBA00038311"/>
    </source>
</evidence>
<feature type="signal peptide" evidence="10">
    <location>
        <begin position="1"/>
        <end position="23"/>
    </location>
</feature>
<keyword evidence="12" id="KW-1185">Reference proteome</keyword>
<keyword evidence="6" id="KW-0472">Membrane</keyword>
<proteinExistence type="inferred from homology"/>
<comment type="subcellular location">
    <subcellularLocation>
        <location evidence="1">Endoplasmic reticulum membrane</location>
        <topology evidence="1">Single-pass type I membrane protein</topology>
    </subcellularLocation>
</comment>
<dbReference type="Pfam" id="PF03896">
    <property type="entry name" value="TRAP_alpha"/>
    <property type="match status" value="1"/>
</dbReference>
<evidence type="ECO:0000256" key="10">
    <source>
        <dbReference type="SAM" id="SignalP"/>
    </source>
</evidence>
<comment type="similarity">
    <text evidence="8">Belongs to the IRC22 family.</text>
</comment>
<accession>A0A9P6R366</accession>
<comment type="function">
    <text evidence="7">Is probably involved in a pathway contributing to genomic integrity.</text>
</comment>
<evidence type="ECO:0000256" key="4">
    <source>
        <dbReference type="ARBA" id="ARBA00022824"/>
    </source>
</evidence>
<keyword evidence="3 10" id="KW-0732">Signal</keyword>
<dbReference type="OrthoDB" id="1926781at2759"/>
<evidence type="ECO:0000256" key="3">
    <source>
        <dbReference type="ARBA" id="ARBA00022729"/>
    </source>
</evidence>
<reference evidence="11" key="1">
    <citation type="journal article" date="2020" name="Fungal Divers.">
        <title>Resolving the Mortierellaceae phylogeny through synthesis of multi-gene phylogenetics and phylogenomics.</title>
        <authorList>
            <person name="Vandepol N."/>
            <person name="Liber J."/>
            <person name="Desiro A."/>
            <person name="Na H."/>
            <person name="Kennedy M."/>
            <person name="Barry K."/>
            <person name="Grigoriev I.V."/>
            <person name="Miller A.N."/>
            <person name="O'Donnell K."/>
            <person name="Stajich J.E."/>
            <person name="Bonito G."/>
        </authorList>
    </citation>
    <scope>NUCLEOTIDE SEQUENCE</scope>
    <source>
        <strain evidence="11">NVP60</strain>
    </source>
</reference>
<dbReference type="Proteomes" id="UP000823405">
    <property type="component" value="Unassembled WGS sequence"/>
</dbReference>
<sequence>MLNKKNTLKVILSGALFLASAFAQDTSAAVHPNVAISAEFPKAVAGVVPGLVSGRVNDLKVTLHNSGEQDLTVKTILGSIAEVTDFTTATHNLTPIRYDKKLKAHSALVLPYTIKLTHPSREVGLTLLAEIVDPSSVLHHQFPALIFNSTVHFNQPASSWFDWKLILGSMLLAGAITSIVMTTMAAKKNNSDPRKLHEKLVKDKNAPKMAPMDRYAVLANMRADDTPLSASTTDKTKETTNAPKMSAMDRYSVLSEMKAKDGKPFPELKTKPTTTTATADVLTGGEPFGILSHMKAVDHEGHGERKDRNTEPEEKDRFEVLADMKATRGDDVMIPDKNMASTRAL</sequence>
<dbReference type="AlphaFoldDB" id="A0A9P6R366"/>
<evidence type="ECO:0000313" key="12">
    <source>
        <dbReference type="Proteomes" id="UP000823405"/>
    </source>
</evidence>
<dbReference type="PANTHER" id="PTHR12924">
    <property type="entry name" value="TRANSLOCON-ASSOCIATED PROTEIN, ALPHA SUBUNIT"/>
    <property type="match status" value="1"/>
</dbReference>
<evidence type="ECO:0000256" key="5">
    <source>
        <dbReference type="ARBA" id="ARBA00022989"/>
    </source>
</evidence>
<dbReference type="GO" id="GO:0005789">
    <property type="term" value="C:endoplasmic reticulum membrane"/>
    <property type="evidence" value="ECO:0007669"/>
    <property type="project" value="UniProtKB-SubCell"/>
</dbReference>
<comment type="caution">
    <text evidence="11">The sequence shown here is derived from an EMBL/GenBank/DDBJ whole genome shotgun (WGS) entry which is preliminary data.</text>
</comment>
<evidence type="ECO:0000256" key="2">
    <source>
        <dbReference type="ARBA" id="ARBA00022692"/>
    </source>
</evidence>
<name>A0A9P6R366_9FUNG</name>
<evidence type="ECO:0000256" key="6">
    <source>
        <dbReference type="ARBA" id="ARBA00023136"/>
    </source>
</evidence>
<evidence type="ECO:0000256" key="7">
    <source>
        <dbReference type="ARBA" id="ARBA00037565"/>
    </source>
</evidence>
<organism evidence="11 12">
    <name type="scientific">Linnemannia gamsii</name>
    <dbReference type="NCBI Taxonomy" id="64522"/>
    <lineage>
        <taxon>Eukaryota</taxon>
        <taxon>Fungi</taxon>
        <taxon>Fungi incertae sedis</taxon>
        <taxon>Mucoromycota</taxon>
        <taxon>Mortierellomycotina</taxon>
        <taxon>Mortierellomycetes</taxon>
        <taxon>Mortierellales</taxon>
        <taxon>Mortierellaceae</taxon>
        <taxon>Linnemannia</taxon>
    </lineage>
</organism>
<dbReference type="EMBL" id="JAAAIN010000774">
    <property type="protein sequence ID" value="KAG0310969.1"/>
    <property type="molecule type" value="Genomic_DNA"/>
</dbReference>
<evidence type="ECO:0000313" key="11">
    <source>
        <dbReference type="EMBL" id="KAG0310969.1"/>
    </source>
</evidence>
<protein>
    <submittedName>
        <fullName evidence="11">Uncharacterized protein</fullName>
    </submittedName>
</protein>